<keyword evidence="8" id="KW-1185">Reference proteome</keyword>
<name>A0A3N4IEE9_ASCIM</name>
<feature type="transmembrane region" description="Helical" evidence="6">
    <location>
        <begin position="747"/>
        <end position="766"/>
    </location>
</feature>
<dbReference type="InterPro" id="IPR045863">
    <property type="entry name" value="CorA_TM1_TM2"/>
</dbReference>
<dbReference type="AlphaFoldDB" id="A0A3N4IEE9"/>
<protein>
    <submittedName>
        <fullName evidence="7">Uncharacterized protein</fullName>
    </submittedName>
</protein>
<dbReference type="EMBL" id="ML119658">
    <property type="protein sequence ID" value="RPA84522.1"/>
    <property type="molecule type" value="Genomic_DNA"/>
</dbReference>
<evidence type="ECO:0000256" key="6">
    <source>
        <dbReference type="SAM" id="Phobius"/>
    </source>
</evidence>
<proteinExistence type="predicted"/>
<evidence type="ECO:0000313" key="7">
    <source>
        <dbReference type="EMBL" id="RPA84522.1"/>
    </source>
</evidence>
<dbReference type="Gene3D" id="1.20.58.340">
    <property type="entry name" value="Magnesium transport protein CorA, transmembrane region"/>
    <property type="match status" value="1"/>
</dbReference>
<dbReference type="SUPFAM" id="SSF144083">
    <property type="entry name" value="Magnesium transport protein CorA, transmembrane region"/>
    <property type="match status" value="1"/>
</dbReference>
<comment type="subcellular location">
    <subcellularLocation>
        <location evidence="1">Membrane</location>
        <topology evidence="1">Multi-pass membrane protein</topology>
    </subcellularLocation>
</comment>
<sequence>MADIIGLATTVAQVAMDAYFISTGIQLSQQDDDSELARERKMQDLGLPLAGMPLLGERSSPKFLSRNIDSHFMLGYGWSGFGGCKLLAYSFSTDPRIQSYLQRWSSYNCTPAHNEGVYISSDCWTSGTGSQQIRGIDTDIRRLVQFWRGSVDVYGLAENGSRYEMLRRCRAAQPDSIEWLHRDFLSTLKGNGNQGKTFVVFVEDMSAWIISLLGAYLDIAPCEFNRHLSSGGRYVNYASSLEANGSVYRSETLEGVLPIYTTSPVNLRDLELQSQMEAMFLFHATGSRLRSHSSHNSSAKSYRTGPELIRAFENFRLSDRNCRLQIGRNVLRPVSFIGESEIQSHLFQDQVRTTESASIPSRSASLPACDYFVESKITIRIHSNASENAPVLFLCFTDPRMGEAICPNKQHIRALRCYQDRLERNIETHEEQSSQHNSMPTGIDYSYEKAIRRTLCSSGGLEELMGHDGSHRDVFELLFSHLYQEQMDHTLTRAGSDGPQKTPREATESALLDSLSRFRQLHLYSWREAFDRVRELLDSIGASASLDEVVIDNIDIWRDCFARLELFLSTSKLQLENIEESLNKPSTSTNVDASALALVQNLEKSCSVLYERLNRVSQTVLSTISVLESKEAINEAHAVTRLTELAFIFIPLSFASSVFGMDVLEWEPHKPSIKAFFTLSASLLVCAYLARILLRSSRIKNVKVSLRDRVIDKRSELNPSRQIAPISSLEAVKFCLKATLRTAVRKSVYTLLVGTLASSVIFSVPGVRPFLALDLARFFIIVQAVAASLAIIPFVIIAVELRLSSFRAAGTKKLPVESLEFTKAFLYVYEENENAFIASSTRARILRATAMVLLQCGIPLAVIWFIWQPETVRYPYIIGSASVLFFAVNRLMLWKDLHLAAVYLGVAYFIALPSLLIFAGDLGAVYSWALSWRIGASVGFGVLSGYCSILAMLCIGAVQWHLSDKLQKNGYLSLGTVDPFQYSFFRPLNNPQLKKFEELVNGTPVLVVGGGPQRPASTVQPKELVTEKELRGLAVTILKSPLLLPRYFFGLLACQWYHSCQRGAAP</sequence>
<feature type="transmembrane region" description="Helical" evidence="6">
    <location>
        <begin position="873"/>
        <end position="893"/>
    </location>
</feature>
<keyword evidence="4 6" id="KW-0472">Membrane</keyword>
<feature type="transmembrane region" description="Helical" evidence="6">
    <location>
        <begin position="845"/>
        <end position="867"/>
    </location>
</feature>
<evidence type="ECO:0000256" key="3">
    <source>
        <dbReference type="ARBA" id="ARBA00022989"/>
    </source>
</evidence>
<evidence type="ECO:0000256" key="2">
    <source>
        <dbReference type="ARBA" id="ARBA00022692"/>
    </source>
</evidence>
<evidence type="ECO:0000256" key="1">
    <source>
        <dbReference type="ARBA" id="ARBA00004141"/>
    </source>
</evidence>
<accession>A0A3N4IEE9</accession>
<keyword evidence="3 6" id="KW-1133">Transmembrane helix</keyword>
<dbReference type="OrthoDB" id="3231000at2759"/>
<feature type="transmembrane region" description="Helical" evidence="6">
    <location>
        <begin position="778"/>
        <end position="799"/>
    </location>
</feature>
<feature type="coiled-coil region" evidence="5">
    <location>
        <begin position="412"/>
        <end position="439"/>
    </location>
</feature>
<dbReference type="STRING" id="1160509.A0A3N4IEE9"/>
<evidence type="ECO:0000256" key="4">
    <source>
        <dbReference type="ARBA" id="ARBA00023136"/>
    </source>
</evidence>
<feature type="transmembrane region" description="Helical" evidence="6">
    <location>
        <begin position="932"/>
        <end position="958"/>
    </location>
</feature>
<gene>
    <name evidence="7" type="ORF">BJ508DRAFT_412596</name>
</gene>
<organism evidence="7 8">
    <name type="scientific">Ascobolus immersus RN42</name>
    <dbReference type="NCBI Taxonomy" id="1160509"/>
    <lineage>
        <taxon>Eukaryota</taxon>
        <taxon>Fungi</taxon>
        <taxon>Dikarya</taxon>
        <taxon>Ascomycota</taxon>
        <taxon>Pezizomycotina</taxon>
        <taxon>Pezizomycetes</taxon>
        <taxon>Pezizales</taxon>
        <taxon>Ascobolaceae</taxon>
        <taxon>Ascobolus</taxon>
    </lineage>
</organism>
<dbReference type="GO" id="GO:0016020">
    <property type="term" value="C:membrane"/>
    <property type="evidence" value="ECO:0007669"/>
    <property type="project" value="UniProtKB-SubCell"/>
</dbReference>
<evidence type="ECO:0000256" key="5">
    <source>
        <dbReference type="SAM" id="Coils"/>
    </source>
</evidence>
<keyword evidence="2 6" id="KW-0812">Transmembrane</keyword>
<reference evidence="7 8" key="1">
    <citation type="journal article" date="2018" name="Nat. Ecol. Evol.">
        <title>Pezizomycetes genomes reveal the molecular basis of ectomycorrhizal truffle lifestyle.</title>
        <authorList>
            <person name="Murat C."/>
            <person name="Payen T."/>
            <person name="Noel B."/>
            <person name="Kuo A."/>
            <person name="Morin E."/>
            <person name="Chen J."/>
            <person name="Kohler A."/>
            <person name="Krizsan K."/>
            <person name="Balestrini R."/>
            <person name="Da Silva C."/>
            <person name="Montanini B."/>
            <person name="Hainaut M."/>
            <person name="Levati E."/>
            <person name="Barry K.W."/>
            <person name="Belfiori B."/>
            <person name="Cichocki N."/>
            <person name="Clum A."/>
            <person name="Dockter R.B."/>
            <person name="Fauchery L."/>
            <person name="Guy J."/>
            <person name="Iotti M."/>
            <person name="Le Tacon F."/>
            <person name="Lindquist E.A."/>
            <person name="Lipzen A."/>
            <person name="Malagnac F."/>
            <person name="Mello A."/>
            <person name="Molinier V."/>
            <person name="Miyauchi S."/>
            <person name="Poulain J."/>
            <person name="Riccioni C."/>
            <person name="Rubini A."/>
            <person name="Sitrit Y."/>
            <person name="Splivallo R."/>
            <person name="Traeger S."/>
            <person name="Wang M."/>
            <person name="Zifcakova L."/>
            <person name="Wipf D."/>
            <person name="Zambonelli A."/>
            <person name="Paolocci F."/>
            <person name="Nowrousian M."/>
            <person name="Ottonello S."/>
            <person name="Baldrian P."/>
            <person name="Spatafora J.W."/>
            <person name="Henrissat B."/>
            <person name="Nagy L.G."/>
            <person name="Aury J.M."/>
            <person name="Wincker P."/>
            <person name="Grigoriev I.V."/>
            <person name="Bonfante P."/>
            <person name="Martin F.M."/>
        </authorList>
    </citation>
    <scope>NUCLEOTIDE SEQUENCE [LARGE SCALE GENOMIC DNA]</scope>
    <source>
        <strain evidence="7 8">RN42</strain>
    </source>
</reference>
<evidence type="ECO:0000313" key="8">
    <source>
        <dbReference type="Proteomes" id="UP000275078"/>
    </source>
</evidence>
<feature type="transmembrane region" description="Helical" evidence="6">
    <location>
        <begin position="900"/>
        <end position="920"/>
    </location>
</feature>
<keyword evidence="5" id="KW-0175">Coiled coil</keyword>
<feature type="transmembrane region" description="Helical" evidence="6">
    <location>
        <begin position="676"/>
        <end position="694"/>
    </location>
</feature>
<dbReference type="Proteomes" id="UP000275078">
    <property type="component" value="Unassembled WGS sequence"/>
</dbReference>